<protein>
    <recommendedName>
        <fullName evidence="7">ATP synthase subunit delta</fullName>
    </recommendedName>
    <alternativeName>
        <fullName evidence="7">ATP synthase F(1) sector subunit delta</fullName>
    </alternativeName>
    <alternativeName>
        <fullName evidence="7">F-type ATPase subunit delta</fullName>
        <shortName evidence="7">F-ATPase subunit delta</shortName>
    </alternativeName>
</protein>
<accession>A0A0A0BQL3</accession>
<dbReference type="GO" id="GO:0046933">
    <property type="term" value="F:proton-transporting ATP synthase activity, rotational mechanism"/>
    <property type="evidence" value="ECO:0007669"/>
    <property type="project" value="UniProtKB-UniRule"/>
</dbReference>
<keyword evidence="2 7" id="KW-0813">Transport</keyword>
<dbReference type="PRINTS" id="PR00125">
    <property type="entry name" value="ATPASEDELTA"/>
</dbReference>
<keyword evidence="6 7" id="KW-0066">ATP synthesis</keyword>
<dbReference type="InterPro" id="IPR000711">
    <property type="entry name" value="ATPase_OSCP/dsu"/>
</dbReference>
<evidence type="ECO:0000256" key="3">
    <source>
        <dbReference type="ARBA" id="ARBA00022781"/>
    </source>
</evidence>
<comment type="subcellular location">
    <subcellularLocation>
        <location evidence="7">Cell membrane</location>
        <topology evidence="7">Peripheral membrane protein</topology>
    </subcellularLocation>
    <subcellularLocation>
        <location evidence="1">Membrane</location>
    </subcellularLocation>
</comment>
<evidence type="ECO:0000256" key="5">
    <source>
        <dbReference type="ARBA" id="ARBA00023136"/>
    </source>
</evidence>
<comment type="function">
    <text evidence="7">F(1)F(0) ATP synthase produces ATP from ADP in the presence of a proton or sodium gradient. F-type ATPases consist of two structural domains, F(1) containing the extramembraneous catalytic core and F(0) containing the membrane proton channel, linked together by a central stalk and a peripheral stalk. During catalysis, ATP synthesis in the catalytic domain of F(1) is coupled via a rotary mechanism of the central stalk subunits to proton translocation.</text>
</comment>
<comment type="similarity">
    <text evidence="7">Belongs to the ATPase delta chain family.</text>
</comment>
<dbReference type="RefSeq" id="WP_043606435.1">
    <property type="nucleotide sequence ID" value="NZ_AXCY01000040.1"/>
</dbReference>
<evidence type="ECO:0000256" key="7">
    <source>
        <dbReference type="HAMAP-Rule" id="MF_01416"/>
    </source>
</evidence>
<dbReference type="GO" id="GO:0045259">
    <property type="term" value="C:proton-transporting ATP synthase complex"/>
    <property type="evidence" value="ECO:0007669"/>
    <property type="project" value="UniProtKB-KW"/>
</dbReference>
<evidence type="ECO:0000313" key="9">
    <source>
        <dbReference type="Proteomes" id="UP000029839"/>
    </source>
</evidence>
<dbReference type="OrthoDB" id="5242917at2"/>
<evidence type="ECO:0000313" key="8">
    <source>
        <dbReference type="EMBL" id="KGM10743.1"/>
    </source>
</evidence>
<keyword evidence="7" id="KW-0139">CF(1)</keyword>
<sequence>MRGASLASYEAVAEAYEPVLRAAGGQGQQLGEQLYQVVDALDRSGSLRRALGDPSRPGTDKARLATTLLGGKVDDRVVEAVAGLARARWTSEADLTDAVELLAAHSLLASAQADGALEQVEDELFRLERILTGDRALRQALSERRASSAARSALVHDLLGAGRVHRVTLALVSRVAAQPRERSVVAALAELGRLAAERRDQLVAEVTAAVPLTPEQELRLTTTLSRAYGRPVKANVAVEPGVVGGVSVRVGDELVDSTVVARLDEVRRKLAG</sequence>
<evidence type="ECO:0000256" key="1">
    <source>
        <dbReference type="ARBA" id="ARBA00004370"/>
    </source>
</evidence>
<keyword evidence="3 7" id="KW-0375">Hydrogen ion transport</keyword>
<keyword evidence="7" id="KW-1003">Cell membrane</keyword>
<dbReference type="GO" id="GO:0005886">
    <property type="term" value="C:plasma membrane"/>
    <property type="evidence" value="ECO:0007669"/>
    <property type="project" value="UniProtKB-SubCell"/>
</dbReference>
<evidence type="ECO:0000256" key="4">
    <source>
        <dbReference type="ARBA" id="ARBA00023065"/>
    </source>
</evidence>
<dbReference type="HAMAP" id="MF_01416">
    <property type="entry name" value="ATP_synth_delta_bact"/>
    <property type="match status" value="1"/>
</dbReference>
<dbReference type="InterPro" id="IPR026015">
    <property type="entry name" value="ATP_synth_OSCP/delta_N_sf"/>
</dbReference>
<dbReference type="NCBIfam" id="TIGR01145">
    <property type="entry name" value="ATP_synt_delta"/>
    <property type="match status" value="1"/>
</dbReference>
<reference evidence="8 9" key="2">
    <citation type="journal article" date="2015" name="Stand. Genomic Sci.">
        <title>Draft genome sequence of Cellulomonas carbonis T26(T) and comparative analysis of six Cellulomonas genomes.</title>
        <authorList>
            <person name="Zhuang W."/>
            <person name="Zhang S."/>
            <person name="Xia X."/>
            <person name="Wang G."/>
        </authorList>
    </citation>
    <scope>NUCLEOTIDE SEQUENCE [LARGE SCALE GENOMIC DNA]</scope>
    <source>
        <strain evidence="8 9">T26</strain>
    </source>
</reference>
<reference evidence="8 9" key="1">
    <citation type="submission" date="2013-08" db="EMBL/GenBank/DDBJ databases">
        <title>Genome sequencing of Cellulomonas carbonis T26.</title>
        <authorList>
            <person name="Chen F."/>
            <person name="Li Y."/>
            <person name="Wang G."/>
        </authorList>
    </citation>
    <scope>NUCLEOTIDE SEQUENCE [LARGE SCALE GENOMIC DNA]</scope>
    <source>
        <strain evidence="8 9">T26</strain>
    </source>
</reference>
<dbReference type="SUPFAM" id="SSF47928">
    <property type="entry name" value="N-terminal domain of the delta subunit of the F1F0-ATP synthase"/>
    <property type="match status" value="1"/>
</dbReference>
<keyword evidence="4 7" id="KW-0406">Ion transport</keyword>
<dbReference type="NCBIfam" id="NF009967">
    <property type="entry name" value="PRK13430.1"/>
    <property type="match status" value="1"/>
</dbReference>
<dbReference type="Proteomes" id="UP000029839">
    <property type="component" value="Unassembled WGS sequence"/>
</dbReference>
<dbReference type="Pfam" id="PF00213">
    <property type="entry name" value="OSCP"/>
    <property type="match status" value="1"/>
</dbReference>
<keyword evidence="5 7" id="KW-0472">Membrane</keyword>
<dbReference type="Gene3D" id="1.10.520.20">
    <property type="entry name" value="N-terminal domain of the delta subunit of the F1F0-ATP synthase"/>
    <property type="match status" value="1"/>
</dbReference>
<dbReference type="AlphaFoldDB" id="A0A0A0BQL3"/>
<name>A0A0A0BQL3_9CELL</name>
<comment type="function">
    <text evidence="7">This protein is part of the stalk that links CF(0) to CF(1). It either transmits conformational changes from CF(0) to CF(1) or is implicated in proton conduction.</text>
</comment>
<evidence type="ECO:0000256" key="2">
    <source>
        <dbReference type="ARBA" id="ARBA00022448"/>
    </source>
</evidence>
<dbReference type="EMBL" id="AXCY01000040">
    <property type="protein sequence ID" value="KGM10743.1"/>
    <property type="molecule type" value="Genomic_DNA"/>
</dbReference>
<comment type="caution">
    <text evidence="8">The sequence shown here is derived from an EMBL/GenBank/DDBJ whole genome shotgun (WGS) entry which is preliminary data.</text>
</comment>
<proteinExistence type="inferred from homology"/>
<evidence type="ECO:0000256" key="6">
    <source>
        <dbReference type="ARBA" id="ARBA00023310"/>
    </source>
</evidence>
<keyword evidence="9" id="KW-1185">Reference proteome</keyword>
<gene>
    <name evidence="7" type="primary">atpH</name>
    <name evidence="8" type="ORF">N868_13890</name>
</gene>
<organism evidence="8 9">
    <name type="scientific">Cellulomonas carbonis T26</name>
    <dbReference type="NCBI Taxonomy" id="947969"/>
    <lineage>
        <taxon>Bacteria</taxon>
        <taxon>Bacillati</taxon>
        <taxon>Actinomycetota</taxon>
        <taxon>Actinomycetes</taxon>
        <taxon>Micrococcales</taxon>
        <taxon>Cellulomonadaceae</taxon>
        <taxon>Cellulomonas</taxon>
    </lineage>
</organism>
<dbReference type="PANTHER" id="PTHR11910">
    <property type="entry name" value="ATP SYNTHASE DELTA CHAIN"/>
    <property type="match status" value="1"/>
</dbReference>